<dbReference type="PANTHER" id="PTHR48041">
    <property type="entry name" value="ABC TRANSPORTER G FAMILY MEMBER 28"/>
    <property type="match status" value="1"/>
</dbReference>
<evidence type="ECO:0000256" key="5">
    <source>
        <dbReference type="ARBA" id="ARBA00022840"/>
    </source>
</evidence>
<sequence length="707" mass="79435">METPTTPVLDPSLERSNSTNYAGSEKSYDKNYTRSARSSFGSRNGDYGDLDLAQLRHSRSQKDSGLVTFKKSFESHRPSLGKFGSQNSVSALDMIANGLDVEDIPYYDLFVRNLSYKVTVKSKGGTSRKTLLNNICAQAFHGQILAVVGPSGSGKTTFLDALAGRISLSSLEGAVYANGEMIDESFKRISGYVMQDDALLPMLTVRETLMYSARLRLPGLMAYDEKKTRVENMINQLGLKQCADTRVGNEKIPSFLVFYASLFGGSFLMQIRGVSGGERRRVSIGADLIHDPPVLFLDEPTSGLDSTSALNVMQNLQNMAKAGRRTVVLTIHQPSYRILETINRVLVLGRGNVIFHGYHAGLKQHFETMGRTMPEYVNVIEYALDTIEEYQSSAEGLEPLINLQLVNKRVEDLEQDMVKSEDQNFPADPHPEYATSAISEVYVLSSRNFKNVMRTPELFYSRCGMMVCVALTMGTLFLQARISEKGARQRVSFISFTLALLIFTSVEAMGIFLEERQIFIRETSRGAYRAATYVISGAIVIIPFLMILAIVFSTISYWLVGLVAEPGPFFFFTLTVFLVLLVANSFVSFVSGLVPNFTVGNSLCSAVIAYFFLFSGFFIERNNIPKYWIWLHYLSLFKYPFESMLENEFGHIQGTWYGDVDSNTILSQYSAGKVHQWINILVMIIFFVGYRVMFWLILKYFTKSIRK</sequence>
<feature type="domain" description="ABC transporter" evidence="10">
    <location>
        <begin position="109"/>
        <end position="375"/>
    </location>
</feature>
<feature type="transmembrane region" description="Helical" evidence="9">
    <location>
        <begin position="492"/>
        <end position="513"/>
    </location>
</feature>
<feature type="transmembrane region" description="Helical" evidence="9">
    <location>
        <begin position="569"/>
        <end position="590"/>
    </location>
</feature>
<dbReference type="GO" id="GO:0016887">
    <property type="term" value="F:ATP hydrolysis activity"/>
    <property type="evidence" value="ECO:0007669"/>
    <property type="project" value="InterPro"/>
</dbReference>
<dbReference type="InterPro" id="IPR050352">
    <property type="entry name" value="ABCG_transporters"/>
</dbReference>
<evidence type="ECO:0000256" key="4">
    <source>
        <dbReference type="ARBA" id="ARBA00022741"/>
    </source>
</evidence>
<dbReference type="Pfam" id="PF00005">
    <property type="entry name" value="ABC_tran"/>
    <property type="match status" value="1"/>
</dbReference>
<dbReference type="InterPro" id="IPR003593">
    <property type="entry name" value="AAA+_ATPase"/>
</dbReference>
<dbReference type="GO" id="GO:0140359">
    <property type="term" value="F:ABC-type transporter activity"/>
    <property type="evidence" value="ECO:0007669"/>
    <property type="project" value="InterPro"/>
</dbReference>
<accession>A0A176W611</accession>
<gene>
    <name evidence="11" type="ORF">AXG93_115s1180</name>
</gene>
<feature type="region of interest" description="Disordered" evidence="8">
    <location>
        <begin position="1"/>
        <end position="40"/>
    </location>
</feature>
<evidence type="ECO:0000256" key="8">
    <source>
        <dbReference type="SAM" id="MobiDB-lite"/>
    </source>
</evidence>
<dbReference type="InterPro" id="IPR013525">
    <property type="entry name" value="ABC2_TM"/>
</dbReference>
<keyword evidence="2" id="KW-0813">Transport</keyword>
<keyword evidence="7 9" id="KW-0472">Membrane</keyword>
<dbReference type="Pfam" id="PF01061">
    <property type="entry name" value="ABC2_membrane"/>
    <property type="match status" value="1"/>
</dbReference>
<dbReference type="SMART" id="SM00382">
    <property type="entry name" value="AAA"/>
    <property type="match status" value="1"/>
</dbReference>
<dbReference type="PANTHER" id="PTHR48041:SF134">
    <property type="entry name" value="ABC TRANSPORTER G FAMILY"/>
    <property type="match status" value="1"/>
</dbReference>
<dbReference type="AlphaFoldDB" id="A0A176W611"/>
<feature type="transmembrane region" description="Helical" evidence="9">
    <location>
        <begin position="677"/>
        <end position="698"/>
    </location>
</feature>
<keyword evidence="12" id="KW-1185">Reference proteome</keyword>
<dbReference type="PROSITE" id="PS00211">
    <property type="entry name" value="ABC_TRANSPORTER_1"/>
    <property type="match status" value="1"/>
</dbReference>
<evidence type="ECO:0000256" key="2">
    <source>
        <dbReference type="ARBA" id="ARBA00022448"/>
    </source>
</evidence>
<name>A0A176W611_MARPO</name>
<feature type="transmembrane region" description="Helical" evidence="9">
    <location>
        <begin position="597"/>
        <end position="619"/>
    </location>
</feature>
<dbReference type="SUPFAM" id="SSF52540">
    <property type="entry name" value="P-loop containing nucleoside triphosphate hydrolases"/>
    <property type="match status" value="1"/>
</dbReference>
<dbReference type="GO" id="GO:0005524">
    <property type="term" value="F:ATP binding"/>
    <property type="evidence" value="ECO:0007669"/>
    <property type="project" value="UniProtKB-KW"/>
</dbReference>
<dbReference type="Proteomes" id="UP000077202">
    <property type="component" value="Unassembled WGS sequence"/>
</dbReference>
<dbReference type="EMBL" id="LVLJ01001739">
    <property type="protein sequence ID" value="OAE28429.1"/>
    <property type="molecule type" value="Genomic_DNA"/>
</dbReference>
<keyword evidence="5" id="KW-0067">ATP-binding</keyword>
<proteinExistence type="predicted"/>
<dbReference type="GO" id="GO:0016020">
    <property type="term" value="C:membrane"/>
    <property type="evidence" value="ECO:0007669"/>
    <property type="project" value="UniProtKB-SubCell"/>
</dbReference>
<evidence type="ECO:0000256" key="7">
    <source>
        <dbReference type="ARBA" id="ARBA00023136"/>
    </source>
</evidence>
<keyword evidence="4" id="KW-0547">Nucleotide-binding</keyword>
<dbReference type="CDD" id="cd03213">
    <property type="entry name" value="ABCG_EPDR"/>
    <property type="match status" value="1"/>
</dbReference>
<dbReference type="Gene3D" id="3.40.50.300">
    <property type="entry name" value="P-loop containing nucleotide triphosphate hydrolases"/>
    <property type="match status" value="1"/>
</dbReference>
<evidence type="ECO:0000313" key="12">
    <source>
        <dbReference type="Proteomes" id="UP000077202"/>
    </source>
</evidence>
<dbReference type="InterPro" id="IPR027417">
    <property type="entry name" value="P-loop_NTPase"/>
</dbReference>
<evidence type="ECO:0000256" key="1">
    <source>
        <dbReference type="ARBA" id="ARBA00004141"/>
    </source>
</evidence>
<dbReference type="InterPro" id="IPR003439">
    <property type="entry name" value="ABC_transporter-like_ATP-bd"/>
</dbReference>
<comment type="subcellular location">
    <subcellularLocation>
        <location evidence="1">Membrane</location>
        <topology evidence="1">Multi-pass membrane protein</topology>
    </subcellularLocation>
</comment>
<feature type="transmembrane region" description="Helical" evidence="9">
    <location>
        <begin position="252"/>
        <end position="271"/>
    </location>
</feature>
<evidence type="ECO:0000256" key="9">
    <source>
        <dbReference type="SAM" id="Phobius"/>
    </source>
</evidence>
<evidence type="ECO:0000256" key="6">
    <source>
        <dbReference type="ARBA" id="ARBA00022989"/>
    </source>
</evidence>
<evidence type="ECO:0000259" key="10">
    <source>
        <dbReference type="PROSITE" id="PS50893"/>
    </source>
</evidence>
<reference evidence="11" key="1">
    <citation type="submission" date="2016-03" db="EMBL/GenBank/DDBJ databases">
        <title>Mechanisms controlling the formation of the plant cell surface in tip-growing cells are functionally conserved among land plants.</title>
        <authorList>
            <person name="Honkanen S."/>
            <person name="Jones V.A."/>
            <person name="Morieri G."/>
            <person name="Champion C."/>
            <person name="Hetherington A.J."/>
            <person name="Kelly S."/>
            <person name="Saint-Marcoux D."/>
            <person name="Proust H."/>
            <person name="Prescott H."/>
            <person name="Dolan L."/>
        </authorList>
    </citation>
    <scope>NUCLEOTIDE SEQUENCE [LARGE SCALE GENOMIC DNA]</scope>
    <source>
        <tissue evidence="11">Whole gametophyte</tissue>
    </source>
</reference>
<evidence type="ECO:0000256" key="3">
    <source>
        <dbReference type="ARBA" id="ARBA00022692"/>
    </source>
</evidence>
<feature type="transmembrane region" description="Helical" evidence="9">
    <location>
        <begin position="533"/>
        <end position="557"/>
    </location>
</feature>
<keyword evidence="6 9" id="KW-1133">Transmembrane helix</keyword>
<dbReference type="InterPro" id="IPR017871">
    <property type="entry name" value="ABC_transporter-like_CS"/>
</dbReference>
<evidence type="ECO:0000313" key="11">
    <source>
        <dbReference type="EMBL" id="OAE28429.1"/>
    </source>
</evidence>
<comment type="caution">
    <text evidence="11">The sequence shown here is derived from an EMBL/GenBank/DDBJ whole genome shotgun (WGS) entry which is preliminary data.</text>
</comment>
<keyword evidence="3 9" id="KW-0812">Transmembrane</keyword>
<dbReference type="PROSITE" id="PS50893">
    <property type="entry name" value="ABC_TRANSPORTER_2"/>
    <property type="match status" value="1"/>
</dbReference>
<feature type="transmembrane region" description="Helical" evidence="9">
    <location>
        <begin position="459"/>
        <end position="480"/>
    </location>
</feature>
<organism evidence="11 12">
    <name type="scientific">Marchantia polymorpha subsp. ruderalis</name>
    <dbReference type="NCBI Taxonomy" id="1480154"/>
    <lineage>
        <taxon>Eukaryota</taxon>
        <taxon>Viridiplantae</taxon>
        <taxon>Streptophyta</taxon>
        <taxon>Embryophyta</taxon>
        <taxon>Marchantiophyta</taxon>
        <taxon>Marchantiopsida</taxon>
        <taxon>Marchantiidae</taxon>
        <taxon>Marchantiales</taxon>
        <taxon>Marchantiaceae</taxon>
        <taxon>Marchantia</taxon>
    </lineage>
</organism>
<protein>
    <recommendedName>
        <fullName evidence="10">ABC transporter domain-containing protein</fullName>
    </recommendedName>
</protein>